<reference evidence="11" key="2">
    <citation type="journal article" date="2020" name="Nat. Commun.">
        <title>Large-scale genome sequencing of mycorrhizal fungi provides insights into the early evolution of symbiotic traits.</title>
        <authorList>
            <person name="Miyauchi S."/>
            <person name="Kiss E."/>
            <person name="Kuo A."/>
            <person name="Drula E."/>
            <person name="Kohler A."/>
            <person name="Sanchez-Garcia M."/>
            <person name="Morin E."/>
            <person name="Andreopoulos B."/>
            <person name="Barry K.W."/>
            <person name="Bonito G."/>
            <person name="Buee M."/>
            <person name="Carver A."/>
            <person name="Chen C."/>
            <person name="Cichocki N."/>
            <person name="Clum A."/>
            <person name="Culley D."/>
            <person name="Crous P.W."/>
            <person name="Fauchery L."/>
            <person name="Girlanda M."/>
            <person name="Hayes R.D."/>
            <person name="Keri Z."/>
            <person name="LaButti K."/>
            <person name="Lipzen A."/>
            <person name="Lombard V."/>
            <person name="Magnuson J."/>
            <person name="Maillard F."/>
            <person name="Murat C."/>
            <person name="Nolan M."/>
            <person name="Ohm R.A."/>
            <person name="Pangilinan J."/>
            <person name="Pereira M.F."/>
            <person name="Perotto S."/>
            <person name="Peter M."/>
            <person name="Pfister S."/>
            <person name="Riley R."/>
            <person name="Sitrit Y."/>
            <person name="Stielow J.B."/>
            <person name="Szollosi G."/>
            <person name="Zifcakova L."/>
            <person name="Stursova M."/>
            <person name="Spatafora J.W."/>
            <person name="Tedersoo L."/>
            <person name="Vaario L.M."/>
            <person name="Yamada A."/>
            <person name="Yan M."/>
            <person name="Wang P."/>
            <person name="Xu J."/>
            <person name="Bruns T."/>
            <person name="Baldrian P."/>
            <person name="Vilgalys R."/>
            <person name="Dunand C."/>
            <person name="Henrissat B."/>
            <person name="Grigoriev I.V."/>
            <person name="Hibbett D."/>
            <person name="Nagy L.G."/>
            <person name="Martin F.M."/>
        </authorList>
    </citation>
    <scope>NUCLEOTIDE SEQUENCE</scope>
    <source>
        <strain evidence="11">BED1</strain>
    </source>
</reference>
<proteinExistence type="inferred from homology"/>
<reference evidence="11" key="1">
    <citation type="submission" date="2019-10" db="EMBL/GenBank/DDBJ databases">
        <authorList>
            <consortium name="DOE Joint Genome Institute"/>
            <person name="Kuo A."/>
            <person name="Miyauchi S."/>
            <person name="Kiss E."/>
            <person name="Drula E."/>
            <person name="Kohler A."/>
            <person name="Sanchez-Garcia M."/>
            <person name="Andreopoulos B."/>
            <person name="Barry K.W."/>
            <person name="Bonito G."/>
            <person name="Buee M."/>
            <person name="Carver A."/>
            <person name="Chen C."/>
            <person name="Cichocki N."/>
            <person name="Clum A."/>
            <person name="Culley D."/>
            <person name="Crous P.W."/>
            <person name="Fauchery L."/>
            <person name="Girlanda M."/>
            <person name="Hayes R."/>
            <person name="Keri Z."/>
            <person name="LaButti K."/>
            <person name="Lipzen A."/>
            <person name="Lombard V."/>
            <person name="Magnuson J."/>
            <person name="Maillard F."/>
            <person name="Morin E."/>
            <person name="Murat C."/>
            <person name="Nolan M."/>
            <person name="Ohm R."/>
            <person name="Pangilinan J."/>
            <person name="Pereira M."/>
            <person name="Perotto S."/>
            <person name="Peter M."/>
            <person name="Riley R."/>
            <person name="Sitrit Y."/>
            <person name="Stielow B."/>
            <person name="Szollosi G."/>
            <person name="Zifcakova L."/>
            <person name="Stursova M."/>
            <person name="Spatafora J.W."/>
            <person name="Tedersoo L."/>
            <person name="Vaario L.-M."/>
            <person name="Yamada A."/>
            <person name="Yan M."/>
            <person name="Wang P."/>
            <person name="Xu J."/>
            <person name="Bruns T."/>
            <person name="Baldrian P."/>
            <person name="Vilgalys R."/>
            <person name="Henrissat B."/>
            <person name="Grigoriev I.V."/>
            <person name="Hibbett D."/>
            <person name="Nagy L.G."/>
            <person name="Martin F.M."/>
        </authorList>
    </citation>
    <scope>NUCLEOTIDE SEQUENCE</scope>
    <source>
        <strain evidence="11">BED1</strain>
    </source>
</reference>
<keyword evidence="11" id="KW-0378">Hydrolase</keyword>
<sequence length="473" mass="54192">MTFQTPSIEEIRGRTLEVFNRQPCLWQARVAEAILQGNKDVVCVAGTSMGKTLTFWIPLLFRRPDGIQIVVTPLNQLGQQQVENLESMGMRAIAINADTANEKNYEDIEKLTYQAIIISPEQLMKPGGRFEGLLRKKTFTKHIIAMIFDEAHCIMTWGKFRPEYKELGRLRFIIAQRVPYLITSATLTSETLRSIMKVLDPHRKEEPKSIRTYTDRPNIKICVRKIKYPLTSYTDLMFLVPEDWKPGDPAPPKFLIFFDDIQDSIGAAKAIQRRLPHEYRERIAWFNSDMTTEYKESQITRLHAGEIWGLCTTESFGMGMDVPDIAIVIQWKATCRLTELWQRWGRAARAREETGTAILFAEKDLFDDVREEKRSRQEAKKRRREDTLIDSEQPPLKRVSPSINTAAGAESSNGRGGGKRVKKELDPAMDCLINADRQGLLCRRKVIEIYFESKGAGEFPIVDDAENFPLISS</sequence>
<dbReference type="Proteomes" id="UP001194468">
    <property type="component" value="Unassembled WGS sequence"/>
</dbReference>
<protein>
    <recommendedName>
        <fullName evidence="7">DNA 3'-5' helicase</fullName>
        <ecNumber evidence="7">5.6.2.4</ecNumber>
    </recommendedName>
</protein>
<organism evidence="11 12">
    <name type="scientific">Boletus edulis BED1</name>
    <dbReference type="NCBI Taxonomy" id="1328754"/>
    <lineage>
        <taxon>Eukaryota</taxon>
        <taxon>Fungi</taxon>
        <taxon>Dikarya</taxon>
        <taxon>Basidiomycota</taxon>
        <taxon>Agaricomycotina</taxon>
        <taxon>Agaricomycetes</taxon>
        <taxon>Agaricomycetidae</taxon>
        <taxon>Boletales</taxon>
        <taxon>Boletineae</taxon>
        <taxon>Boletaceae</taxon>
        <taxon>Boletoideae</taxon>
        <taxon>Boletus</taxon>
    </lineage>
</organism>
<dbReference type="PANTHER" id="PTHR13710:SF105">
    <property type="entry name" value="ATP-DEPENDENT DNA HELICASE Q1"/>
    <property type="match status" value="1"/>
</dbReference>
<feature type="region of interest" description="Disordered" evidence="8">
    <location>
        <begin position="371"/>
        <end position="421"/>
    </location>
</feature>
<dbReference type="GO" id="GO:0043138">
    <property type="term" value="F:3'-5' DNA helicase activity"/>
    <property type="evidence" value="ECO:0007669"/>
    <property type="project" value="UniProtKB-EC"/>
</dbReference>
<dbReference type="EC" id="5.6.2.4" evidence="7"/>
<dbReference type="SUPFAM" id="SSF52540">
    <property type="entry name" value="P-loop containing nucleoside triphosphate hydrolases"/>
    <property type="match status" value="1"/>
</dbReference>
<comment type="similarity">
    <text evidence="1">Belongs to the helicase family. RecQ subfamily.</text>
</comment>
<keyword evidence="3" id="KW-0067">ATP-binding</keyword>
<keyword evidence="12" id="KW-1185">Reference proteome</keyword>
<evidence type="ECO:0000256" key="3">
    <source>
        <dbReference type="ARBA" id="ARBA00022840"/>
    </source>
</evidence>
<dbReference type="InterPro" id="IPR001650">
    <property type="entry name" value="Helicase_C-like"/>
</dbReference>
<dbReference type="Gene3D" id="3.40.50.300">
    <property type="entry name" value="P-loop containing nucleotide triphosphate hydrolases"/>
    <property type="match status" value="2"/>
</dbReference>
<feature type="domain" description="Helicase ATP-binding" evidence="9">
    <location>
        <begin position="32"/>
        <end position="205"/>
    </location>
</feature>
<evidence type="ECO:0000259" key="9">
    <source>
        <dbReference type="PROSITE" id="PS51192"/>
    </source>
</evidence>
<dbReference type="Pfam" id="PF00270">
    <property type="entry name" value="DEAD"/>
    <property type="match status" value="1"/>
</dbReference>
<evidence type="ECO:0000313" key="12">
    <source>
        <dbReference type="Proteomes" id="UP001194468"/>
    </source>
</evidence>
<dbReference type="Pfam" id="PF00271">
    <property type="entry name" value="Helicase_C"/>
    <property type="match status" value="1"/>
</dbReference>
<dbReference type="GO" id="GO:0016787">
    <property type="term" value="F:hydrolase activity"/>
    <property type="evidence" value="ECO:0007669"/>
    <property type="project" value="UniProtKB-KW"/>
</dbReference>
<dbReference type="PROSITE" id="PS51194">
    <property type="entry name" value="HELICASE_CTER"/>
    <property type="match status" value="1"/>
</dbReference>
<evidence type="ECO:0000256" key="5">
    <source>
        <dbReference type="ARBA" id="ARBA00023235"/>
    </source>
</evidence>
<dbReference type="PANTHER" id="PTHR13710">
    <property type="entry name" value="DNA HELICASE RECQ FAMILY MEMBER"/>
    <property type="match status" value="1"/>
</dbReference>
<dbReference type="InterPro" id="IPR014001">
    <property type="entry name" value="Helicase_ATP-bd"/>
</dbReference>
<dbReference type="GO" id="GO:0009378">
    <property type="term" value="F:four-way junction helicase activity"/>
    <property type="evidence" value="ECO:0007669"/>
    <property type="project" value="TreeGrafter"/>
</dbReference>
<feature type="compositionally biased region" description="Polar residues" evidence="8">
    <location>
        <begin position="401"/>
        <end position="413"/>
    </location>
</feature>
<feature type="domain" description="Helicase C-terminal" evidence="10">
    <location>
        <begin position="232"/>
        <end position="388"/>
    </location>
</feature>
<dbReference type="AlphaFoldDB" id="A0AAD4C7B1"/>
<dbReference type="SMART" id="SM00487">
    <property type="entry name" value="DEXDc"/>
    <property type="match status" value="1"/>
</dbReference>
<dbReference type="GO" id="GO:0005694">
    <property type="term" value="C:chromosome"/>
    <property type="evidence" value="ECO:0007669"/>
    <property type="project" value="TreeGrafter"/>
</dbReference>
<evidence type="ECO:0000256" key="1">
    <source>
        <dbReference type="ARBA" id="ARBA00005446"/>
    </source>
</evidence>
<dbReference type="InterPro" id="IPR027417">
    <property type="entry name" value="P-loop_NTPase"/>
</dbReference>
<evidence type="ECO:0000256" key="7">
    <source>
        <dbReference type="ARBA" id="ARBA00034808"/>
    </source>
</evidence>
<keyword evidence="2" id="KW-0547">Nucleotide-binding</keyword>
<comment type="catalytic activity">
    <reaction evidence="6">
        <text>Couples ATP hydrolysis with the unwinding of duplex DNA by translocating in the 3'-5' direction.</text>
        <dbReference type="EC" id="5.6.2.4"/>
    </reaction>
</comment>
<dbReference type="EMBL" id="WHUW01000002">
    <property type="protein sequence ID" value="KAF8450851.1"/>
    <property type="molecule type" value="Genomic_DNA"/>
</dbReference>
<accession>A0AAD4C7B1</accession>
<evidence type="ECO:0000259" key="10">
    <source>
        <dbReference type="PROSITE" id="PS51194"/>
    </source>
</evidence>
<name>A0AAD4C7B1_BOLED</name>
<evidence type="ECO:0000313" key="11">
    <source>
        <dbReference type="EMBL" id="KAF8450851.1"/>
    </source>
</evidence>
<evidence type="ECO:0000256" key="8">
    <source>
        <dbReference type="SAM" id="MobiDB-lite"/>
    </source>
</evidence>
<keyword evidence="4" id="KW-0238">DNA-binding</keyword>
<dbReference type="PROSITE" id="PS51192">
    <property type="entry name" value="HELICASE_ATP_BIND_1"/>
    <property type="match status" value="1"/>
</dbReference>
<dbReference type="GO" id="GO:0005524">
    <property type="term" value="F:ATP binding"/>
    <property type="evidence" value="ECO:0007669"/>
    <property type="project" value="UniProtKB-KW"/>
</dbReference>
<comment type="caution">
    <text evidence="11">The sequence shown here is derived from an EMBL/GenBank/DDBJ whole genome shotgun (WGS) entry which is preliminary data.</text>
</comment>
<keyword evidence="5" id="KW-0413">Isomerase</keyword>
<dbReference type="SMART" id="SM00490">
    <property type="entry name" value="HELICc"/>
    <property type="match status" value="1"/>
</dbReference>
<dbReference type="InterPro" id="IPR011545">
    <property type="entry name" value="DEAD/DEAH_box_helicase_dom"/>
</dbReference>
<evidence type="ECO:0000256" key="6">
    <source>
        <dbReference type="ARBA" id="ARBA00034617"/>
    </source>
</evidence>
<dbReference type="GO" id="GO:0000724">
    <property type="term" value="P:double-strand break repair via homologous recombination"/>
    <property type="evidence" value="ECO:0007669"/>
    <property type="project" value="TreeGrafter"/>
</dbReference>
<evidence type="ECO:0000256" key="2">
    <source>
        <dbReference type="ARBA" id="ARBA00022741"/>
    </source>
</evidence>
<dbReference type="GO" id="GO:0005737">
    <property type="term" value="C:cytoplasm"/>
    <property type="evidence" value="ECO:0007669"/>
    <property type="project" value="TreeGrafter"/>
</dbReference>
<gene>
    <name evidence="11" type="ORF">L210DRAFT_1009389</name>
</gene>
<evidence type="ECO:0000256" key="4">
    <source>
        <dbReference type="ARBA" id="ARBA00023125"/>
    </source>
</evidence>
<dbReference type="GO" id="GO:0003677">
    <property type="term" value="F:DNA binding"/>
    <property type="evidence" value="ECO:0007669"/>
    <property type="project" value="UniProtKB-KW"/>
</dbReference>